<reference evidence="5" key="1">
    <citation type="journal article" date="2019" name="bioRxiv">
        <title>The Genome of the Zebra Mussel, Dreissena polymorpha: A Resource for Invasive Species Research.</title>
        <authorList>
            <person name="McCartney M.A."/>
            <person name="Auch B."/>
            <person name="Kono T."/>
            <person name="Mallez S."/>
            <person name="Zhang Y."/>
            <person name="Obille A."/>
            <person name="Becker A."/>
            <person name="Abrahante J.E."/>
            <person name="Garbe J."/>
            <person name="Badalamenti J.P."/>
            <person name="Herman A."/>
            <person name="Mangelson H."/>
            <person name="Liachko I."/>
            <person name="Sullivan S."/>
            <person name="Sone E.D."/>
            <person name="Koren S."/>
            <person name="Silverstein K.A.T."/>
            <person name="Beckman K.B."/>
            <person name="Gohl D.M."/>
        </authorList>
    </citation>
    <scope>NUCLEOTIDE SEQUENCE</scope>
    <source>
        <strain evidence="5">Duluth1</strain>
        <tissue evidence="5">Whole animal</tissue>
    </source>
</reference>
<name>A0A9D4GFY7_DREPO</name>
<evidence type="ECO:0000256" key="1">
    <source>
        <dbReference type="ARBA" id="ARBA00008535"/>
    </source>
</evidence>
<evidence type="ECO:0000256" key="2">
    <source>
        <dbReference type="ARBA" id="ARBA00022741"/>
    </source>
</evidence>
<dbReference type="InterPro" id="IPR027417">
    <property type="entry name" value="P-loop_NTPase"/>
</dbReference>
<dbReference type="Proteomes" id="UP000828390">
    <property type="component" value="Unassembled WGS sequence"/>
</dbReference>
<accession>A0A9D4GFY7</accession>
<feature type="domain" description="AIG1-type G" evidence="4">
    <location>
        <begin position="3"/>
        <end position="96"/>
    </location>
</feature>
<dbReference type="EMBL" id="JAIWYP010000005">
    <property type="protein sequence ID" value="KAH3816489.1"/>
    <property type="molecule type" value="Genomic_DNA"/>
</dbReference>
<dbReference type="InterPro" id="IPR006703">
    <property type="entry name" value="G_AIG1"/>
</dbReference>
<evidence type="ECO:0000313" key="6">
    <source>
        <dbReference type="Proteomes" id="UP000828390"/>
    </source>
</evidence>
<dbReference type="Pfam" id="PF04548">
    <property type="entry name" value="AIG1"/>
    <property type="match status" value="1"/>
</dbReference>
<evidence type="ECO:0000256" key="3">
    <source>
        <dbReference type="SAM" id="Phobius"/>
    </source>
</evidence>
<comment type="similarity">
    <text evidence="1">Belongs to the TRAFAC class TrmE-Era-EngA-EngB-Septin-like GTPase superfamily. AIG1/Toc34/Toc159-like paraseptin GTPase family. IAN subfamily.</text>
</comment>
<gene>
    <name evidence="5" type="ORF">DPMN_118005</name>
</gene>
<dbReference type="GO" id="GO:0005525">
    <property type="term" value="F:GTP binding"/>
    <property type="evidence" value="ECO:0007669"/>
    <property type="project" value="InterPro"/>
</dbReference>
<dbReference type="Gene3D" id="3.40.50.300">
    <property type="entry name" value="P-loop containing nucleotide triphosphate hydrolases"/>
    <property type="match status" value="1"/>
</dbReference>
<evidence type="ECO:0000313" key="5">
    <source>
        <dbReference type="EMBL" id="KAH3816489.1"/>
    </source>
</evidence>
<evidence type="ECO:0000259" key="4">
    <source>
        <dbReference type="Pfam" id="PF04548"/>
    </source>
</evidence>
<reference evidence="5" key="2">
    <citation type="submission" date="2020-11" db="EMBL/GenBank/DDBJ databases">
        <authorList>
            <person name="McCartney M.A."/>
            <person name="Auch B."/>
            <person name="Kono T."/>
            <person name="Mallez S."/>
            <person name="Becker A."/>
            <person name="Gohl D.M."/>
            <person name="Silverstein K.A.T."/>
            <person name="Koren S."/>
            <person name="Bechman K.B."/>
            <person name="Herman A."/>
            <person name="Abrahante J.E."/>
            <person name="Garbe J."/>
        </authorList>
    </citation>
    <scope>NUCLEOTIDE SEQUENCE</scope>
    <source>
        <strain evidence="5">Duluth1</strain>
        <tissue evidence="5">Whole animal</tissue>
    </source>
</reference>
<comment type="caution">
    <text evidence="5">The sequence shown here is derived from an EMBL/GenBank/DDBJ whole genome shotgun (WGS) entry which is preliminary data.</text>
</comment>
<keyword evidence="3" id="KW-1133">Transmembrane helix</keyword>
<dbReference type="AlphaFoldDB" id="A0A9D4GFY7"/>
<keyword evidence="3" id="KW-0812">Transmembrane</keyword>
<keyword evidence="3" id="KW-0472">Membrane</keyword>
<sequence>MMNSFGAQAADFAYVVLTNIKNEERKGEYLSSPEPKLKEIMALCKGKVLFIDNEAEPKRVEEMAKNIIQAIVKESQFNYYKHECFSQVAQLMKKMGKKEADIQNVDRRKEMVEDDGFLSSLMGFVKKLAPIAGVISPLAGVIGTAVSSIASMFSK</sequence>
<proteinExistence type="inferred from homology"/>
<feature type="transmembrane region" description="Helical" evidence="3">
    <location>
        <begin position="128"/>
        <end position="153"/>
    </location>
</feature>
<protein>
    <recommendedName>
        <fullName evidence="4">AIG1-type G domain-containing protein</fullName>
    </recommendedName>
</protein>
<keyword evidence="6" id="KW-1185">Reference proteome</keyword>
<organism evidence="5 6">
    <name type="scientific">Dreissena polymorpha</name>
    <name type="common">Zebra mussel</name>
    <name type="synonym">Mytilus polymorpha</name>
    <dbReference type="NCBI Taxonomy" id="45954"/>
    <lineage>
        <taxon>Eukaryota</taxon>
        <taxon>Metazoa</taxon>
        <taxon>Spiralia</taxon>
        <taxon>Lophotrochozoa</taxon>
        <taxon>Mollusca</taxon>
        <taxon>Bivalvia</taxon>
        <taxon>Autobranchia</taxon>
        <taxon>Heteroconchia</taxon>
        <taxon>Euheterodonta</taxon>
        <taxon>Imparidentia</taxon>
        <taxon>Neoheterodontei</taxon>
        <taxon>Myida</taxon>
        <taxon>Dreissenoidea</taxon>
        <taxon>Dreissenidae</taxon>
        <taxon>Dreissena</taxon>
    </lineage>
</organism>
<keyword evidence="2" id="KW-0547">Nucleotide-binding</keyword>